<evidence type="ECO:0000259" key="3">
    <source>
        <dbReference type="Pfam" id="PF19295"/>
    </source>
</evidence>
<evidence type="ECO:0000259" key="2">
    <source>
        <dbReference type="Pfam" id="PF01458"/>
    </source>
</evidence>
<dbReference type="InterPro" id="IPR037284">
    <property type="entry name" value="SUF_FeS_clus_asmbl_SufBD_sf"/>
</dbReference>
<gene>
    <name evidence="4" type="ORF">ENJ89_08930</name>
</gene>
<feature type="domain" description="SUF system FeS cluster assembly SufBD N-terminal" evidence="3">
    <location>
        <begin position="8"/>
        <end position="174"/>
    </location>
</feature>
<dbReference type="SUPFAM" id="SSF101960">
    <property type="entry name" value="Stabilizer of iron transporter SufD"/>
    <property type="match status" value="1"/>
</dbReference>
<dbReference type="Pfam" id="PF01458">
    <property type="entry name" value="SUFBD_core"/>
    <property type="match status" value="1"/>
</dbReference>
<dbReference type="InterPro" id="IPR045595">
    <property type="entry name" value="SufBD_N"/>
</dbReference>
<dbReference type="PANTHER" id="PTHR43575:SF1">
    <property type="entry name" value="PROTEIN ABCI7, CHLOROPLASTIC"/>
    <property type="match status" value="1"/>
</dbReference>
<dbReference type="Pfam" id="PF19295">
    <property type="entry name" value="SufBD_N"/>
    <property type="match status" value="1"/>
</dbReference>
<evidence type="ECO:0000313" key="4">
    <source>
        <dbReference type="EMBL" id="HHJ53302.1"/>
    </source>
</evidence>
<sequence>MMEKTKNTLQHYVEDFGNFERNLNGEQPHKVHEIRHEAIRFFQEKGFPGAKDEDWRQTNLTPFLEQKFHYAPILEIEDKLERKIDSYFLKDFTGSQLVFINGHFQEGLSRFSESDGMDVLPLNRWLNDRPQEAADLLYDPGVFKYNAFSALNTAFLRDGAYINVKRGSEQTLPIHLIFISMTNDGLSANYPRTIVRLEENSATTVIESYVSLDEGVAFTNALTQVELAENARLQHYKLHNENTSTFHFSHTQFRQQKDSQLVSLNLNFGGKLVRNNLHALLAAPGAEAVLDGLYLGHQAQHIDNHTKIEHISPNC</sequence>
<reference evidence="4" key="1">
    <citation type="journal article" date="2020" name="mSystems">
        <title>Genome- and Community-Level Interaction Insights into Carbon Utilization and Element Cycling Functions of Hydrothermarchaeota in Hydrothermal Sediment.</title>
        <authorList>
            <person name="Zhou Z."/>
            <person name="Liu Y."/>
            <person name="Xu W."/>
            <person name="Pan J."/>
            <person name="Luo Z.H."/>
            <person name="Li M."/>
        </authorList>
    </citation>
    <scope>NUCLEOTIDE SEQUENCE [LARGE SCALE GENOMIC DNA]</scope>
    <source>
        <strain evidence="4">HyVt-527</strain>
    </source>
</reference>
<evidence type="ECO:0000256" key="1">
    <source>
        <dbReference type="ARBA" id="ARBA00043967"/>
    </source>
</evidence>
<comment type="caution">
    <text evidence="4">The sequence shown here is derived from an EMBL/GenBank/DDBJ whole genome shotgun (WGS) entry which is preliminary data.</text>
</comment>
<dbReference type="GO" id="GO:0016226">
    <property type="term" value="P:iron-sulfur cluster assembly"/>
    <property type="evidence" value="ECO:0007669"/>
    <property type="project" value="InterPro"/>
</dbReference>
<dbReference type="Proteomes" id="UP000886124">
    <property type="component" value="Unassembled WGS sequence"/>
</dbReference>
<dbReference type="InterPro" id="IPR000825">
    <property type="entry name" value="SUF_FeS_clus_asmbl_SufBD_core"/>
</dbReference>
<dbReference type="InterPro" id="IPR055346">
    <property type="entry name" value="Fe-S_cluster_assembly_SufBD"/>
</dbReference>
<evidence type="ECO:0008006" key="5">
    <source>
        <dbReference type="Google" id="ProtNLM"/>
    </source>
</evidence>
<organism evidence="4">
    <name type="scientific">Caldithrix abyssi</name>
    <dbReference type="NCBI Taxonomy" id="187145"/>
    <lineage>
        <taxon>Bacteria</taxon>
        <taxon>Pseudomonadati</taxon>
        <taxon>Calditrichota</taxon>
        <taxon>Calditrichia</taxon>
        <taxon>Calditrichales</taxon>
        <taxon>Calditrichaceae</taxon>
        <taxon>Caldithrix</taxon>
    </lineage>
</organism>
<comment type="similarity">
    <text evidence="1">Belongs to the iron-sulfur cluster assembly SufBD family.</text>
</comment>
<protein>
    <recommendedName>
        <fullName evidence="5">Fe-S cluster assembly protein SufD</fullName>
    </recommendedName>
</protein>
<feature type="domain" description="SUF system FeS cluster assembly SufBD core" evidence="2">
    <location>
        <begin position="184"/>
        <end position="315"/>
    </location>
</feature>
<proteinExistence type="inferred from homology"/>
<dbReference type="PANTHER" id="PTHR43575">
    <property type="entry name" value="PROTEIN ABCI7, CHLOROPLASTIC"/>
    <property type="match status" value="1"/>
</dbReference>
<feature type="non-terminal residue" evidence="4">
    <location>
        <position position="315"/>
    </location>
</feature>
<dbReference type="EMBL" id="DROD01000573">
    <property type="protein sequence ID" value="HHJ53302.1"/>
    <property type="molecule type" value="Genomic_DNA"/>
</dbReference>
<dbReference type="AlphaFoldDB" id="A0A7V5PQD1"/>
<name>A0A7V5PQD1_CALAY</name>
<accession>A0A7V5PQD1</accession>